<feature type="compositionally biased region" description="Basic and acidic residues" evidence="2">
    <location>
        <begin position="711"/>
        <end position="722"/>
    </location>
</feature>
<protein>
    <recommendedName>
        <fullName evidence="3">J domain-containing protein</fullName>
    </recommendedName>
</protein>
<dbReference type="GO" id="GO:0042407">
    <property type="term" value="P:cristae formation"/>
    <property type="evidence" value="ECO:0007669"/>
    <property type="project" value="TreeGrafter"/>
</dbReference>
<evidence type="ECO:0000256" key="2">
    <source>
        <dbReference type="SAM" id="MobiDB-lite"/>
    </source>
</evidence>
<organism evidence="4 5">
    <name type="scientific">Apodospora peruviana</name>
    <dbReference type="NCBI Taxonomy" id="516989"/>
    <lineage>
        <taxon>Eukaryota</taxon>
        <taxon>Fungi</taxon>
        <taxon>Dikarya</taxon>
        <taxon>Ascomycota</taxon>
        <taxon>Pezizomycotina</taxon>
        <taxon>Sordariomycetes</taxon>
        <taxon>Sordariomycetidae</taxon>
        <taxon>Sordariales</taxon>
        <taxon>Lasiosphaeriaceae</taxon>
        <taxon>Apodospora</taxon>
    </lineage>
</organism>
<reference evidence="4" key="1">
    <citation type="journal article" date="2023" name="Mol. Phylogenet. Evol.">
        <title>Genome-scale phylogeny and comparative genomics of the fungal order Sordariales.</title>
        <authorList>
            <person name="Hensen N."/>
            <person name="Bonometti L."/>
            <person name="Westerberg I."/>
            <person name="Brannstrom I.O."/>
            <person name="Guillou S."/>
            <person name="Cros-Aarteil S."/>
            <person name="Calhoun S."/>
            <person name="Haridas S."/>
            <person name="Kuo A."/>
            <person name="Mondo S."/>
            <person name="Pangilinan J."/>
            <person name="Riley R."/>
            <person name="LaButti K."/>
            <person name="Andreopoulos B."/>
            <person name="Lipzen A."/>
            <person name="Chen C."/>
            <person name="Yan M."/>
            <person name="Daum C."/>
            <person name="Ng V."/>
            <person name="Clum A."/>
            <person name="Steindorff A."/>
            <person name="Ohm R.A."/>
            <person name="Martin F."/>
            <person name="Silar P."/>
            <person name="Natvig D.O."/>
            <person name="Lalanne C."/>
            <person name="Gautier V."/>
            <person name="Ament-Velasquez S.L."/>
            <person name="Kruys A."/>
            <person name="Hutchinson M.I."/>
            <person name="Powell A.J."/>
            <person name="Barry K."/>
            <person name="Miller A.N."/>
            <person name="Grigoriev I.V."/>
            <person name="Debuchy R."/>
            <person name="Gladieux P."/>
            <person name="Hiltunen Thoren M."/>
            <person name="Johannesson H."/>
        </authorList>
    </citation>
    <scope>NUCLEOTIDE SEQUENCE</scope>
    <source>
        <strain evidence="4">CBS 118394</strain>
    </source>
</reference>
<dbReference type="InterPro" id="IPR001623">
    <property type="entry name" value="DnaJ_domain"/>
</dbReference>
<dbReference type="AlphaFoldDB" id="A0AAE0IT77"/>
<dbReference type="PANTHER" id="PTHR44157">
    <property type="entry name" value="DNAJ HOMOLOG SUBFAMILY C MEMBER 11"/>
    <property type="match status" value="1"/>
</dbReference>
<sequence>MAADTSGRNIIGARRIPSAALDDTYGYLHPAGNYSYNSSLSSHPLRPAESRYSLREQFAATRREIEFGFDDSSSILERSTIASEADLLLDDEFDDTIVVGAGSAIEPAAGIQNGGVAPPRRDYYELLCLPKNQHLSPDEIRKAFHRVVQLLCVDRQPKRLQPAAASYLGQVQIALETMIDPHKRIVYDLSRADEIGDLEVDETTSDLAYQRSVLEQCLLLSPGGIRTTTDLGLRMDAMSVLGSAPRVRQRGLGIMDYSIRQSITMDVPALREPITQTALFLRDLAEKNLSRPIGKHPLLHFADPTVTITGSTHGLLDESFTLASLLYDPYQPPGPSIHGRRRLDQLLTSRFLPVLNVNVQQEVFQDKPTSAAGVSKVLPNTVLEHELEILPQPSVTVRAGHSLDLPESQDPLNIEVSLQKHLTPYSGLVPSLGLALDRRVGPGTAFLVADAGDYDFWPSRECRELSGFSKLSSSRFGRRMNPFRNVPTIEAGYAFGGHVMGVRAGRAFTKPSDRGLRGLDHECVMTTANNHSTASSWTVSTGLTLGNAAAYLRYGKDLFFGPWTSSASTTKPKMSRRGGLRAEVELASTTAARRDLLIAFRTLKYIGQFSKVGFEVGLTPNNLHLSLYWSRLGQRISIPFLVAAKSSSSSSSLVSTRLAFWTAVLPFAAFAVWDAFLGWRRRRGSSRKASSASSKTKKGMEKNSSSSSSNTREEEVAMARKRSAEADELTVILATGVEPRQRTERQKGGLVILSAKYGAKNAPSEEIADVTVAVAAVVDDGRLRIPAGLRKDRLLGFWDPAPSAGCGSENVKMLWVRYMYRGKEMTAVVGGGDELLLP</sequence>
<dbReference type="CDD" id="cd06257">
    <property type="entry name" value="DnaJ"/>
    <property type="match status" value="1"/>
</dbReference>
<feature type="region of interest" description="Disordered" evidence="2">
    <location>
        <begin position="687"/>
        <end position="722"/>
    </location>
</feature>
<dbReference type="Proteomes" id="UP001283341">
    <property type="component" value="Unassembled WGS sequence"/>
</dbReference>
<feature type="domain" description="J" evidence="3">
    <location>
        <begin position="122"/>
        <end position="191"/>
    </location>
</feature>
<dbReference type="PROSITE" id="PS50076">
    <property type="entry name" value="DNAJ_2"/>
    <property type="match status" value="1"/>
</dbReference>
<evidence type="ECO:0000256" key="1">
    <source>
        <dbReference type="ARBA" id="ARBA00023186"/>
    </source>
</evidence>
<dbReference type="InterPro" id="IPR024586">
    <property type="entry name" value="DnaJ-like_C11_C"/>
</dbReference>
<dbReference type="Pfam" id="PF11875">
    <property type="entry name" value="DnaJ-like_C11_C"/>
    <property type="match status" value="1"/>
</dbReference>
<name>A0AAE0IT77_9PEZI</name>
<dbReference type="InterPro" id="IPR052243">
    <property type="entry name" value="Mito_inner_membrane_organizer"/>
</dbReference>
<dbReference type="GO" id="GO:0005739">
    <property type="term" value="C:mitochondrion"/>
    <property type="evidence" value="ECO:0007669"/>
    <property type="project" value="GOC"/>
</dbReference>
<accession>A0AAE0IT77</accession>
<evidence type="ECO:0000313" key="5">
    <source>
        <dbReference type="Proteomes" id="UP001283341"/>
    </source>
</evidence>
<dbReference type="InterPro" id="IPR036869">
    <property type="entry name" value="J_dom_sf"/>
</dbReference>
<keyword evidence="5" id="KW-1185">Reference proteome</keyword>
<gene>
    <name evidence="4" type="ORF">B0H66DRAFT_586535</name>
</gene>
<dbReference type="SUPFAM" id="SSF46565">
    <property type="entry name" value="Chaperone J-domain"/>
    <property type="match status" value="1"/>
</dbReference>
<proteinExistence type="predicted"/>
<dbReference type="PANTHER" id="PTHR44157:SF1">
    <property type="entry name" value="DNAJ HOMOLOG SUBFAMILY C MEMBER 11"/>
    <property type="match status" value="1"/>
</dbReference>
<comment type="caution">
    <text evidence="4">The sequence shown here is derived from an EMBL/GenBank/DDBJ whole genome shotgun (WGS) entry which is preliminary data.</text>
</comment>
<dbReference type="EMBL" id="JAUEDM010000001">
    <property type="protein sequence ID" value="KAK3330126.1"/>
    <property type="molecule type" value="Genomic_DNA"/>
</dbReference>
<evidence type="ECO:0000313" key="4">
    <source>
        <dbReference type="EMBL" id="KAK3330126.1"/>
    </source>
</evidence>
<dbReference type="Gene3D" id="1.10.287.110">
    <property type="entry name" value="DnaJ domain"/>
    <property type="match status" value="1"/>
</dbReference>
<evidence type="ECO:0000259" key="3">
    <source>
        <dbReference type="PROSITE" id="PS50076"/>
    </source>
</evidence>
<reference evidence="4" key="2">
    <citation type="submission" date="2023-06" db="EMBL/GenBank/DDBJ databases">
        <authorList>
            <consortium name="Lawrence Berkeley National Laboratory"/>
            <person name="Haridas S."/>
            <person name="Hensen N."/>
            <person name="Bonometti L."/>
            <person name="Westerberg I."/>
            <person name="Brannstrom I.O."/>
            <person name="Guillou S."/>
            <person name="Cros-Aarteil S."/>
            <person name="Calhoun S."/>
            <person name="Kuo A."/>
            <person name="Mondo S."/>
            <person name="Pangilinan J."/>
            <person name="Riley R."/>
            <person name="Labutti K."/>
            <person name="Andreopoulos B."/>
            <person name="Lipzen A."/>
            <person name="Chen C."/>
            <person name="Yanf M."/>
            <person name="Daum C."/>
            <person name="Ng V."/>
            <person name="Clum A."/>
            <person name="Steindorff A."/>
            <person name="Ohm R."/>
            <person name="Martin F."/>
            <person name="Silar P."/>
            <person name="Natvig D."/>
            <person name="Lalanne C."/>
            <person name="Gautier V."/>
            <person name="Ament-Velasquez S.L."/>
            <person name="Kruys A."/>
            <person name="Hutchinson M.I."/>
            <person name="Powell A.J."/>
            <person name="Barry K."/>
            <person name="Miller A.N."/>
            <person name="Grigoriev I.V."/>
            <person name="Debuchy R."/>
            <person name="Gladieux P."/>
            <person name="Thoren M.H."/>
            <person name="Johannesson H."/>
        </authorList>
    </citation>
    <scope>NUCLEOTIDE SEQUENCE</scope>
    <source>
        <strain evidence="4">CBS 118394</strain>
    </source>
</reference>
<keyword evidence="1" id="KW-0143">Chaperone</keyword>